<sequence>MASVMYLETTPDVLTTFAMDASWLLSNNPSSMLVYMDSNYAEHFNHAVAKIIEEAMKQNARVLFCNITLASMAKYKLHKTIFGTNPGMFSKTCQINRQKEVNLDRERRNNRPKTRRNLFTGRYQKLKADKDYGANIQAPDMP</sequence>
<evidence type="ECO:0000313" key="1">
    <source>
        <dbReference type="EMBL" id="KAJ8892650.1"/>
    </source>
</evidence>
<protein>
    <submittedName>
        <fullName evidence="1">Uncharacterized protein</fullName>
    </submittedName>
</protein>
<keyword evidence="2" id="KW-1185">Reference proteome</keyword>
<dbReference type="Proteomes" id="UP001159363">
    <property type="component" value="Chromosome 2"/>
</dbReference>
<reference evidence="1 2" key="1">
    <citation type="submission" date="2023-02" db="EMBL/GenBank/DDBJ databases">
        <title>LHISI_Scaffold_Assembly.</title>
        <authorList>
            <person name="Stuart O.P."/>
            <person name="Cleave R."/>
            <person name="Magrath M.J.L."/>
            <person name="Mikheyev A.S."/>
        </authorList>
    </citation>
    <scope>NUCLEOTIDE SEQUENCE [LARGE SCALE GENOMIC DNA]</scope>
    <source>
        <strain evidence="1">Daus_M_001</strain>
        <tissue evidence="1">Leg muscle</tissue>
    </source>
</reference>
<proteinExistence type="predicted"/>
<evidence type="ECO:0000313" key="2">
    <source>
        <dbReference type="Proteomes" id="UP001159363"/>
    </source>
</evidence>
<accession>A0ABQ9I7J8</accession>
<organism evidence="1 2">
    <name type="scientific">Dryococelus australis</name>
    <dbReference type="NCBI Taxonomy" id="614101"/>
    <lineage>
        <taxon>Eukaryota</taxon>
        <taxon>Metazoa</taxon>
        <taxon>Ecdysozoa</taxon>
        <taxon>Arthropoda</taxon>
        <taxon>Hexapoda</taxon>
        <taxon>Insecta</taxon>
        <taxon>Pterygota</taxon>
        <taxon>Neoptera</taxon>
        <taxon>Polyneoptera</taxon>
        <taxon>Phasmatodea</taxon>
        <taxon>Verophasmatodea</taxon>
        <taxon>Anareolatae</taxon>
        <taxon>Phasmatidae</taxon>
        <taxon>Eurycanthinae</taxon>
        <taxon>Dryococelus</taxon>
    </lineage>
</organism>
<gene>
    <name evidence="1" type="ORF">PR048_005231</name>
</gene>
<name>A0ABQ9I7J8_9NEOP</name>
<dbReference type="EMBL" id="JARBHB010000002">
    <property type="protein sequence ID" value="KAJ8892650.1"/>
    <property type="molecule type" value="Genomic_DNA"/>
</dbReference>
<comment type="caution">
    <text evidence="1">The sequence shown here is derived from an EMBL/GenBank/DDBJ whole genome shotgun (WGS) entry which is preliminary data.</text>
</comment>